<reference evidence="2" key="1">
    <citation type="journal article" date="2020" name="Stud. Mycol.">
        <title>101 Dothideomycetes genomes: a test case for predicting lifestyles and emergence of pathogens.</title>
        <authorList>
            <person name="Haridas S."/>
            <person name="Albert R."/>
            <person name="Binder M."/>
            <person name="Bloem J."/>
            <person name="Labutti K."/>
            <person name="Salamov A."/>
            <person name="Andreopoulos B."/>
            <person name="Baker S."/>
            <person name="Barry K."/>
            <person name="Bills G."/>
            <person name="Bluhm B."/>
            <person name="Cannon C."/>
            <person name="Castanera R."/>
            <person name="Culley D."/>
            <person name="Daum C."/>
            <person name="Ezra D."/>
            <person name="Gonzalez J."/>
            <person name="Henrissat B."/>
            <person name="Kuo A."/>
            <person name="Liang C."/>
            <person name="Lipzen A."/>
            <person name="Lutzoni F."/>
            <person name="Magnuson J."/>
            <person name="Mondo S."/>
            <person name="Nolan M."/>
            <person name="Ohm R."/>
            <person name="Pangilinan J."/>
            <person name="Park H.-J."/>
            <person name="Ramirez L."/>
            <person name="Alfaro M."/>
            <person name="Sun H."/>
            <person name="Tritt A."/>
            <person name="Yoshinaga Y."/>
            <person name="Zwiers L.-H."/>
            <person name="Turgeon B."/>
            <person name="Goodwin S."/>
            <person name="Spatafora J."/>
            <person name="Crous P."/>
            <person name="Grigoriev I."/>
        </authorList>
    </citation>
    <scope>NUCLEOTIDE SEQUENCE</scope>
    <source>
        <strain evidence="2">CBS 123094</strain>
    </source>
</reference>
<feature type="compositionally biased region" description="Polar residues" evidence="1">
    <location>
        <begin position="208"/>
        <end position="217"/>
    </location>
</feature>
<evidence type="ECO:0000313" key="2">
    <source>
        <dbReference type="EMBL" id="KAF1999020.1"/>
    </source>
</evidence>
<dbReference type="AlphaFoldDB" id="A0A6A5WAV4"/>
<dbReference type="Proteomes" id="UP000799779">
    <property type="component" value="Unassembled WGS sequence"/>
</dbReference>
<gene>
    <name evidence="2" type="ORF">P154DRAFT_238860</name>
</gene>
<proteinExistence type="predicted"/>
<sequence>MRRSGQPRSRCLVRVNHGMAGVRCRGWRLTAGAEVPAGSCADNDALPVGVERWGNSSGQQRATAAWPPTETIVARRAGENNGPIAACPCDYVCRWGIATGCRHVGSPRAFGNRVSGTNGRCQTHGNFPLITAQEPRLCTLGRASVPGTAGLEHAHACFARWFGHGPVFALVFQTYIQNAAEQLPNCRMGVPNVPCPQTPCTLPRLRQHPQSNGSNARNARDRYCR</sequence>
<dbReference type="EMBL" id="ML977599">
    <property type="protein sequence ID" value="KAF1999020.1"/>
    <property type="molecule type" value="Genomic_DNA"/>
</dbReference>
<name>A0A6A5WAV4_9PLEO</name>
<feature type="region of interest" description="Disordered" evidence="1">
    <location>
        <begin position="202"/>
        <end position="225"/>
    </location>
</feature>
<evidence type="ECO:0000313" key="3">
    <source>
        <dbReference type="Proteomes" id="UP000799779"/>
    </source>
</evidence>
<accession>A0A6A5WAV4</accession>
<keyword evidence="3" id="KW-1185">Reference proteome</keyword>
<protein>
    <submittedName>
        <fullName evidence="2">Uncharacterized protein</fullName>
    </submittedName>
</protein>
<organism evidence="2 3">
    <name type="scientific">Amniculicola lignicola CBS 123094</name>
    <dbReference type="NCBI Taxonomy" id="1392246"/>
    <lineage>
        <taxon>Eukaryota</taxon>
        <taxon>Fungi</taxon>
        <taxon>Dikarya</taxon>
        <taxon>Ascomycota</taxon>
        <taxon>Pezizomycotina</taxon>
        <taxon>Dothideomycetes</taxon>
        <taxon>Pleosporomycetidae</taxon>
        <taxon>Pleosporales</taxon>
        <taxon>Amniculicolaceae</taxon>
        <taxon>Amniculicola</taxon>
    </lineage>
</organism>
<evidence type="ECO:0000256" key="1">
    <source>
        <dbReference type="SAM" id="MobiDB-lite"/>
    </source>
</evidence>